<feature type="transmembrane region" description="Helical" evidence="9">
    <location>
        <begin position="155"/>
        <end position="173"/>
    </location>
</feature>
<proteinExistence type="inferred from homology"/>
<dbReference type="InterPro" id="IPR024791">
    <property type="entry name" value="Cyt_c/ubiquinol_Oxase_su3"/>
</dbReference>
<evidence type="ECO:0000256" key="5">
    <source>
        <dbReference type="ARBA" id="ARBA00022967"/>
    </source>
</evidence>
<feature type="transmembrane region" description="Helical" evidence="9">
    <location>
        <begin position="193"/>
        <end position="215"/>
    </location>
</feature>
<dbReference type="CTD" id="4514"/>
<dbReference type="GO" id="GO:0016020">
    <property type="term" value="C:membrane"/>
    <property type="evidence" value="ECO:0007669"/>
    <property type="project" value="UniProtKB-SubCell"/>
</dbReference>
<comment type="subcellular location">
    <subcellularLocation>
        <location evidence="1">Membrane</location>
        <topology evidence="1">Multi-pass membrane protein</topology>
    </subcellularLocation>
</comment>
<reference evidence="11" key="1">
    <citation type="journal article" date="2014" name="Mar. Genomics">
        <title>Comparison of whole mitochondrial genome sequences from two clades of the invasive ascidian, Didemnum vexillum.</title>
        <authorList>
            <person name="Smith K.F."/>
            <person name="Abbott C.L."/>
            <person name="Saito Y."/>
            <person name="Fidler A.E."/>
        </authorList>
    </citation>
    <scope>NUCLEOTIDE SEQUENCE</scope>
    <source>
        <strain evidence="11">Clade A</strain>
    </source>
</reference>
<feature type="transmembrane region" description="Helical" evidence="9">
    <location>
        <begin position="39"/>
        <end position="55"/>
    </location>
</feature>
<dbReference type="GO" id="GO:0005739">
    <property type="term" value="C:mitochondrion"/>
    <property type="evidence" value="ECO:0007669"/>
    <property type="project" value="TreeGrafter"/>
</dbReference>
<keyword evidence="6 9" id="KW-1133">Transmembrane helix</keyword>
<dbReference type="Pfam" id="PF00510">
    <property type="entry name" value="COX3"/>
    <property type="match status" value="1"/>
</dbReference>
<evidence type="ECO:0000256" key="3">
    <source>
        <dbReference type="ARBA" id="ARBA00015944"/>
    </source>
</evidence>
<dbReference type="Gene3D" id="1.10.287.70">
    <property type="match status" value="1"/>
</dbReference>
<feature type="transmembrane region" description="Helical" evidence="9">
    <location>
        <begin position="76"/>
        <end position="99"/>
    </location>
</feature>
<dbReference type="GO" id="GO:0006123">
    <property type="term" value="P:mitochondrial electron transport, cytochrome c to oxygen"/>
    <property type="evidence" value="ECO:0007669"/>
    <property type="project" value="TreeGrafter"/>
</dbReference>
<dbReference type="GeneID" id="22833577"/>
<name>A0A0A7LF96_9ASCI</name>
<comment type="function">
    <text evidence="8">Component of the cytochrome c oxidase, the last enzyme in the mitochondrial electron transport chain which drives oxidative phosphorylation. The respiratory chain contains 3 multisubunit complexes succinate dehydrogenase (complex II, CII), ubiquinol-cytochrome c oxidoreductase (cytochrome b-c1 complex, complex III, CIII) and cytochrome c oxidase (complex IV, CIV), that cooperate to transfer electrons derived from NADH and succinate to molecular oxygen, creating an electrochemical gradient over the inner membrane that drives transmembrane transport and the ATP synthase. Cytochrome c oxidase is the component of the respiratory chain that catalyzes the reduction of oxygen to water. Electrons originating from reduced cytochrome c in the intermembrane space (IMS) are transferred via the dinuclear copper A center (CU(A)) of subunit 2 and heme A of subunit 1 to the active site in subunit 1, a binuclear center (BNC) formed by heme A3 and copper B (CU(B)). The BNC reduces molecular oxygen to 2 water molecules using 4 electrons from cytochrome c in the IMS and 4 protons from the mitochondrial matrix.</text>
</comment>
<comment type="similarity">
    <text evidence="2 8">Belongs to the cytochrome c oxidase subunit 3 family.</text>
</comment>
<dbReference type="AlphaFoldDB" id="A0A0A7LF96"/>
<dbReference type="GO" id="GO:0004129">
    <property type="term" value="F:cytochrome-c oxidase activity"/>
    <property type="evidence" value="ECO:0007669"/>
    <property type="project" value="InterPro"/>
</dbReference>
<evidence type="ECO:0000313" key="11">
    <source>
        <dbReference type="EMBL" id="AIZ58117.1"/>
    </source>
</evidence>
<evidence type="ECO:0000256" key="4">
    <source>
        <dbReference type="ARBA" id="ARBA00022692"/>
    </source>
</evidence>
<dbReference type="InterPro" id="IPR013833">
    <property type="entry name" value="Cyt_c_oxidase_su3_a-hlx"/>
</dbReference>
<gene>
    <name evidence="11" type="primary">COX3</name>
</gene>
<feature type="domain" description="Heme-copper oxidase subunit III family profile" evidence="10">
    <location>
        <begin position="2"/>
        <end position="258"/>
    </location>
</feature>
<feature type="transmembrane region" description="Helical" evidence="9">
    <location>
        <begin position="12"/>
        <end position="33"/>
    </location>
</feature>
<dbReference type="EMBL" id="KM259616">
    <property type="protein sequence ID" value="AIZ58117.1"/>
    <property type="molecule type" value="Genomic_DNA"/>
</dbReference>
<keyword evidence="7 9" id="KW-0472">Membrane</keyword>
<evidence type="ECO:0000256" key="6">
    <source>
        <dbReference type="ARBA" id="ARBA00022989"/>
    </source>
</evidence>
<evidence type="ECO:0000256" key="9">
    <source>
        <dbReference type="SAM" id="Phobius"/>
    </source>
</evidence>
<evidence type="ECO:0000256" key="1">
    <source>
        <dbReference type="ARBA" id="ARBA00004141"/>
    </source>
</evidence>
<keyword evidence="4 8" id="KW-0812">Transmembrane</keyword>
<evidence type="ECO:0000256" key="2">
    <source>
        <dbReference type="ARBA" id="ARBA00010581"/>
    </source>
</evidence>
<dbReference type="CDD" id="cd01665">
    <property type="entry name" value="Cyt_c_Oxidase_III"/>
    <property type="match status" value="1"/>
</dbReference>
<keyword evidence="5" id="KW-1278">Translocase</keyword>
<organism evidence="11">
    <name type="scientific">Didemnum vexillum</name>
    <dbReference type="NCBI Taxonomy" id="516032"/>
    <lineage>
        <taxon>Eukaryota</taxon>
        <taxon>Metazoa</taxon>
        <taxon>Chordata</taxon>
        <taxon>Tunicata</taxon>
        <taxon>Ascidiacea</taxon>
        <taxon>Aplousobranchia</taxon>
        <taxon>Didemnidae</taxon>
        <taxon>Didemnum</taxon>
    </lineage>
</organism>
<evidence type="ECO:0000256" key="8">
    <source>
        <dbReference type="RuleBase" id="RU003375"/>
    </source>
</evidence>
<sequence length="259" mass="30608">MRKTPFHLVDQSPWPFLMGVGAFFTFSSFFFFFLYIKSYSMIFVIFVIMILFNWWRDVVRESTYMGFHTPMVKKNIYYGMILFIVSELFFFLGFFWTFMHSSLTLSVELNGVWPPVGINTFNPMGVPFLNTIVLLSSGFTITWSHYSFLKNMYNFGLIGIFYTVILGMLFTFLQGMEYMDCSYCMNDSVFGSIFFLGTGFHGLHVIIGTIFLVISMIRMYLGHFSVESHVGLECSIWYWHFVDVIWIFLYIMFYWWGGM</sequence>
<dbReference type="SUPFAM" id="SSF81452">
    <property type="entry name" value="Cytochrome c oxidase subunit III-like"/>
    <property type="match status" value="1"/>
</dbReference>
<feature type="transmembrane region" description="Helical" evidence="9">
    <location>
        <begin position="236"/>
        <end position="256"/>
    </location>
</feature>
<dbReference type="PANTHER" id="PTHR11403:SF7">
    <property type="entry name" value="CYTOCHROME C OXIDASE SUBUNIT 3"/>
    <property type="match status" value="1"/>
</dbReference>
<dbReference type="InterPro" id="IPR035973">
    <property type="entry name" value="Cyt_c_oxidase_su3-like_sf"/>
</dbReference>
<keyword evidence="8 11" id="KW-0496">Mitochondrion</keyword>
<evidence type="ECO:0000256" key="7">
    <source>
        <dbReference type="ARBA" id="ARBA00023136"/>
    </source>
</evidence>
<geneLocation type="mitochondrion" evidence="11"/>
<dbReference type="Gene3D" id="1.20.120.80">
    <property type="entry name" value="Cytochrome c oxidase, subunit III, four-helix bundle"/>
    <property type="match status" value="1"/>
</dbReference>
<evidence type="ECO:0000259" key="10">
    <source>
        <dbReference type="PROSITE" id="PS50253"/>
    </source>
</evidence>
<dbReference type="PROSITE" id="PS50253">
    <property type="entry name" value="COX3"/>
    <property type="match status" value="1"/>
</dbReference>
<dbReference type="InterPro" id="IPR033945">
    <property type="entry name" value="Cyt_c_oxase_su3_dom"/>
</dbReference>
<feature type="transmembrane region" description="Helical" evidence="9">
    <location>
        <begin position="124"/>
        <end position="143"/>
    </location>
</feature>
<dbReference type="InterPro" id="IPR000298">
    <property type="entry name" value="Cyt_c_oxidase-like_su3"/>
</dbReference>
<protein>
    <recommendedName>
        <fullName evidence="3 8">Cytochrome c oxidase subunit 3</fullName>
    </recommendedName>
</protein>
<dbReference type="PANTHER" id="PTHR11403">
    <property type="entry name" value="CYTOCHROME C OXIDASE SUBUNIT III"/>
    <property type="match status" value="1"/>
</dbReference>
<dbReference type="RefSeq" id="YP_009114970.1">
    <property type="nucleotide sequence ID" value="NC_026107.1"/>
</dbReference>
<accession>A0A0A7LF96</accession>